<proteinExistence type="predicted"/>
<dbReference type="Proteomes" id="UP000654918">
    <property type="component" value="Unassembled WGS sequence"/>
</dbReference>
<dbReference type="PANTHER" id="PTHR42037">
    <property type="match status" value="1"/>
</dbReference>
<dbReference type="PANTHER" id="PTHR42037:SF1">
    <property type="match status" value="1"/>
</dbReference>
<feature type="compositionally biased region" description="Polar residues" evidence="1">
    <location>
        <begin position="421"/>
        <end position="432"/>
    </location>
</feature>
<reference evidence="2" key="1">
    <citation type="journal article" date="2020" name="Phytopathology">
        <title>Genome Sequence Resources of Colletotrichum truncatum, C. plurivorum, C. musicola, and C. sojae: Four Species Pathogenic to Soybean (Glycine max).</title>
        <authorList>
            <person name="Rogerio F."/>
            <person name="Boufleur T.R."/>
            <person name="Ciampi-Guillardi M."/>
            <person name="Sukno S.A."/>
            <person name="Thon M.R."/>
            <person name="Massola Junior N.S."/>
            <person name="Baroncelli R."/>
        </authorList>
    </citation>
    <scope>NUCLEOTIDE SEQUENCE</scope>
    <source>
        <strain evidence="2">LFN00145</strain>
    </source>
</reference>
<accession>A0A8H6KJW0</accession>
<protein>
    <submittedName>
        <fullName evidence="2">Uncharacterized protein</fullName>
    </submittedName>
</protein>
<evidence type="ECO:0000256" key="1">
    <source>
        <dbReference type="SAM" id="MobiDB-lite"/>
    </source>
</evidence>
<name>A0A8H6KJW0_9PEZI</name>
<dbReference type="AlphaFoldDB" id="A0A8H6KJW0"/>
<dbReference type="Pfam" id="PF14441">
    <property type="entry name" value="OTT_1508_deam"/>
    <property type="match status" value="1"/>
</dbReference>
<comment type="caution">
    <text evidence="2">The sequence shown here is derived from an EMBL/GenBank/DDBJ whole genome shotgun (WGS) entry which is preliminary data.</text>
</comment>
<evidence type="ECO:0000313" key="2">
    <source>
        <dbReference type="EMBL" id="KAF6832899.1"/>
    </source>
</evidence>
<dbReference type="EMBL" id="WIGO01000064">
    <property type="protein sequence ID" value="KAF6832899.1"/>
    <property type="molecule type" value="Genomic_DNA"/>
</dbReference>
<organism evidence="2 3">
    <name type="scientific">Colletotrichum plurivorum</name>
    <dbReference type="NCBI Taxonomy" id="2175906"/>
    <lineage>
        <taxon>Eukaryota</taxon>
        <taxon>Fungi</taxon>
        <taxon>Dikarya</taxon>
        <taxon>Ascomycota</taxon>
        <taxon>Pezizomycotina</taxon>
        <taxon>Sordariomycetes</taxon>
        <taxon>Hypocreomycetidae</taxon>
        <taxon>Glomerellales</taxon>
        <taxon>Glomerellaceae</taxon>
        <taxon>Colletotrichum</taxon>
        <taxon>Colletotrichum orchidearum species complex</taxon>
    </lineage>
</organism>
<keyword evidence="3" id="KW-1185">Reference proteome</keyword>
<evidence type="ECO:0000313" key="3">
    <source>
        <dbReference type="Proteomes" id="UP000654918"/>
    </source>
</evidence>
<gene>
    <name evidence="2" type="ORF">CPLU01_05848</name>
</gene>
<dbReference type="InterPro" id="IPR027796">
    <property type="entry name" value="OTT_1508_deam-like"/>
</dbReference>
<feature type="region of interest" description="Disordered" evidence="1">
    <location>
        <begin position="421"/>
        <end position="459"/>
    </location>
</feature>
<sequence length="459" mass="51602">MARTPRMDPYFRLLARFYEALVLLALLRPVIGPHVVSQLNKFNLKDAQRRFLKNLAFLCDYNKGGDTTTAIAMEDQEDCYVFWVATNEGVKEKVTQFLGDIVERVKSAAELPGEQDAVERALAVSAQFAHSRIKKEAAILRNAAIQCSSFLGEAGKQDDLRSWLGRFTKKAISGLDICKAAYDCRNDEEMRIIERLSHESEHQDDNTPNGSNSPFRSVRHMVGRLAARVRAVRQVFEDGSRLSVLLQNYRVAGVPKPASATVPEADNLTTLDGVLRRLLPARDDRYEAYVLYLTRLDEQVGLEATLRSKFRPGALKSCVHAEVQMLHHFSDNERRYAGGDRFVSCSKFACVCYDLYFRYHPAGVVLLDSHKKAYPNWGVMMLPEGAKSPKWLNQRKLINDVLVDLKSMVLDQIKEKSVSSLPQQDSINQITPSLVDGDYTDSGTDPFGDINESDSSDAQ</sequence>